<feature type="domain" description="Radical SAM core" evidence="7">
    <location>
        <begin position="203"/>
        <end position="432"/>
    </location>
</feature>
<dbReference type="InterPro" id="IPR023404">
    <property type="entry name" value="rSAM_horseshoe"/>
</dbReference>
<dbReference type="PROSITE" id="PS51918">
    <property type="entry name" value="RADICAL_SAM"/>
    <property type="match status" value="1"/>
</dbReference>
<comment type="cofactor">
    <cofactor evidence="1">
        <name>[4Fe-4S] cluster</name>
        <dbReference type="ChEBI" id="CHEBI:49883"/>
    </cofactor>
</comment>
<keyword evidence="2" id="KW-0949">S-adenosyl-L-methionine</keyword>
<dbReference type="InterPro" id="IPR007197">
    <property type="entry name" value="rSAM"/>
</dbReference>
<dbReference type="SMART" id="SM00729">
    <property type="entry name" value="Elp3"/>
    <property type="match status" value="1"/>
</dbReference>
<dbReference type="Pfam" id="PF04055">
    <property type="entry name" value="Radical_SAM"/>
    <property type="match status" value="1"/>
</dbReference>
<accession>A0ABS9Z9Q9</accession>
<dbReference type="EMBL" id="JAIVFP010000001">
    <property type="protein sequence ID" value="MCI4684429.1"/>
    <property type="molecule type" value="Genomic_DNA"/>
</dbReference>
<dbReference type="PANTHER" id="PTHR43409">
    <property type="entry name" value="ANAEROBIC MAGNESIUM-PROTOPORPHYRIN IX MONOMETHYL ESTER CYCLASE-RELATED"/>
    <property type="match status" value="1"/>
</dbReference>
<dbReference type="PANTHER" id="PTHR43409:SF7">
    <property type="entry name" value="BLL1977 PROTEIN"/>
    <property type="match status" value="1"/>
</dbReference>
<reference evidence="8" key="1">
    <citation type="journal article" date="2022" name="ISME J.">
        <title>Identification of active gaseous-alkane degraders at natural gas seeps.</title>
        <authorList>
            <person name="Farhan Ul Haque M."/>
            <person name="Hernandez M."/>
            <person name="Crombie A.T."/>
            <person name="Murrell J.C."/>
        </authorList>
    </citation>
    <scope>NUCLEOTIDE SEQUENCE</scope>
    <source>
        <strain evidence="8">PC2</strain>
    </source>
</reference>
<dbReference type="SFLD" id="SFLDS00029">
    <property type="entry name" value="Radical_SAM"/>
    <property type="match status" value="1"/>
</dbReference>
<evidence type="ECO:0000313" key="9">
    <source>
        <dbReference type="Proteomes" id="UP001139104"/>
    </source>
</evidence>
<sequence>MAPASNCEQAARIFNVVLIKPTHYDDQGYPIQWFRSAIPSNTLACMFGLAQDAARRQILGSGVELRLHTFDETNTRIRPKEIAALVREAGGEGVICLVGVQSNQFPRALDLARMFRAEGLQVGIGGFHVSGCLAMLPELPPEIREAQALGISLFAGESENCRLEGFLQDAFARKLQPLYNYLDDLPSLEGEPLPILPRARVRRTMGKLSSLDFGRGCPYQCSFCTIINVQGRKSRFRNADDLERILRENQAQGVNRFFITDDNFARNQEWEALFDRIIKLREEEGMTFGFTIQVDTLCHKIPNFIEKAARAGANRVFIGLENINPDNLIGANKRQNKITEYRAMLQKWREHGAHTAAGYILGFPADTKESILRDVEIIKRELPLDILEFFFLTPLPGSEDHKRLLAKGVWMDADLNKYDLNHRVTHHGKMTDAEWEEAYHAAWAAYYTDDHVKTVLRRSAVHGLRSIKSLRSKLLMFHLMIKYEGVHPLEGGALRLKFRRDRRPGMKLENPLLFYPRFAFDTLRKGVGYWRTIRKFDGFMKEVMEAPDRESYTDIAVAHPGAAEFEEMALYHATSGGENALARKRRDEAIRKGSQKPAAEDVAAPAAE</sequence>
<dbReference type="InterPro" id="IPR058240">
    <property type="entry name" value="rSAM_sf"/>
</dbReference>
<evidence type="ECO:0000256" key="5">
    <source>
        <dbReference type="ARBA" id="ARBA00023014"/>
    </source>
</evidence>
<evidence type="ECO:0000256" key="6">
    <source>
        <dbReference type="SAM" id="MobiDB-lite"/>
    </source>
</evidence>
<keyword evidence="9" id="KW-1185">Reference proteome</keyword>
<dbReference type="SFLD" id="SFLDG01082">
    <property type="entry name" value="B12-binding_domain_containing"/>
    <property type="match status" value="1"/>
</dbReference>
<evidence type="ECO:0000256" key="3">
    <source>
        <dbReference type="ARBA" id="ARBA00022723"/>
    </source>
</evidence>
<evidence type="ECO:0000259" key="7">
    <source>
        <dbReference type="PROSITE" id="PS51918"/>
    </source>
</evidence>
<dbReference type="Proteomes" id="UP001139104">
    <property type="component" value="Unassembled WGS sequence"/>
</dbReference>
<keyword evidence="4" id="KW-0408">Iron</keyword>
<dbReference type="SUPFAM" id="SSF102114">
    <property type="entry name" value="Radical SAM enzymes"/>
    <property type="match status" value="1"/>
</dbReference>
<dbReference type="CDD" id="cd01335">
    <property type="entry name" value="Radical_SAM"/>
    <property type="match status" value="1"/>
</dbReference>
<evidence type="ECO:0000256" key="4">
    <source>
        <dbReference type="ARBA" id="ARBA00023004"/>
    </source>
</evidence>
<proteinExistence type="predicted"/>
<evidence type="ECO:0000313" key="8">
    <source>
        <dbReference type="EMBL" id="MCI4684429.1"/>
    </source>
</evidence>
<dbReference type="InterPro" id="IPR051198">
    <property type="entry name" value="BchE-like"/>
</dbReference>
<evidence type="ECO:0000256" key="2">
    <source>
        <dbReference type="ARBA" id="ARBA00022691"/>
    </source>
</evidence>
<evidence type="ECO:0000256" key="1">
    <source>
        <dbReference type="ARBA" id="ARBA00001966"/>
    </source>
</evidence>
<keyword evidence="3" id="KW-0479">Metal-binding</keyword>
<dbReference type="RefSeq" id="WP_243068324.1">
    <property type="nucleotide sequence ID" value="NZ_JAIVFK010000001.1"/>
</dbReference>
<protein>
    <submittedName>
        <fullName evidence="8">Radical SAM protein</fullName>
    </submittedName>
</protein>
<name>A0ABS9Z9Q9_9HYPH</name>
<keyword evidence="5" id="KW-0411">Iron-sulfur</keyword>
<dbReference type="InterPro" id="IPR006638">
    <property type="entry name" value="Elp3/MiaA/NifB-like_rSAM"/>
</dbReference>
<comment type="caution">
    <text evidence="8">The sequence shown here is derived from an EMBL/GenBank/DDBJ whole genome shotgun (WGS) entry which is preliminary data.</text>
</comment>
<organism evidence="8 9">
    <name type="scientific">Candidatus Rhodoblastus alkanivorans</name>
    <dbReference type="NCBI Taxonomy" id="2954117"/>
    <lineage>
        <taxon>Bacteria</taxon>
        <taxon>Pseudomonadati</taxon>
        <taxon>Pseudomonadota</taxon>
        <taxon>Alphaproteobacteria</taxon>
        <taxon>Hyphomicrobiales</taxon>
        <taxon>Rhodoblastaceae</taxon>
        <taxon>Rhodoblastus</taxon>
    </lineage>
</organism>
<feature type="region of interest" description="Disordered" evidence="6">
    <location>
        <begin position="576"/>
        <end position="608"/>
    </location>
</feature>
<gene>
    <name evidence="8" type="ORF">K2U94_16940</name>
</gene>
<dbReference type="Gene3D" id="3.80.30.20">
    <property type="entry name" value="tm_1862 like domain"/>
    <property type="match status" value="1"/>
</dbReference>